<evidence type="ECO:0000256" key="6">
    <source>
        <dbReference type="ARBA" id="ARBA00022723"/>
    </source>
</evidence>
<comment type="caution">
    <text evidence="12">The sequence shown here is derived from an EMBL/GenBank/DDBJ whole genome shotgun (WGS) entry which is preliminary data.</text>
</comment>
<evidence type="ECO:0000256" key="11">
    <source>
        <dbReference type="PIRNR" id="PIRNR006268"/>
    </source>
</evidence>
<evidence type="ECO:0000256" key="3">
    <source>
        <dbReference type="ARBA" id="ARBA00016337"/>
    </source>
</evidence>
<evidence type="ECO:0000256" key="4">
    <source>
        <dbReference type="ARBA" id="ARBA00022630"/>
    </source>
</evidence>
<protein>
    <recommendedName>
        <fullName evidence="3 11">FAD:protein FMN transferase</fullName>
        <ecNumber evidence="2 11">2.7.1.180</ecNumber>
    </recommendedName>
    <alternativeName>
        <fullName evidence="9 11">Flavin transferase</fullName>
    </alternativeName>
</protein>
<name>A0ABU3F9Q9_9ENTE</name>
<evidence type="ECO:0000256" key="2">
    <source>
        <dbReference type="ARBA" id="ARBA00011955"/>
    </source>
</evidence>
<dbReference type="RefSeq" id="WP_311829690.1">
    <property type="nucleotide sequence ID" value="NZ_JARQAJ010000002.1"/>
</dbReference>
<dbReference type="Proteomes" id="UP001181046">
    <property type="component" value="Unassembled WGS sequence"/>
</dbReference>
<comment type="cofactor">
    <cofactor evidence="1">
        <name>Mg(2+)</name>
        <dbReference type="ChEBI" id="CHEBI:18420"/>
    </cofactor>
</comment>
<keyword evidence="8 11" id="KW-0460">Magnesium</keyword>
<evidence type="ECO:0000256" key="5">
    <source>
        <dbReference type="ARBA" id="ARBA00022679"/>
    </source>
</evidence>
<evidence type="ECO:0000256" key="1">
    <source>
        <dbReference type="ARBA" id="ARBA00001946"/>
    </source>
</evidence>
<evidence type="ECO:0000256" key="7">
    <source>
        <dbReference type="ARBA" id="ARBA00022827"/>
    </source>
</evidence>
<evidence type="ECO:0000256" key="10">
    <source>
        <dbReference type="ARBA" id="ARBA00048540"/>
    </source>
</evidence>
<evidence type="ECO:0000313" key="13">
    <source>
        <dbReference type="Proteomes" id="UP001181046"/>
    </source>
</evidence>
<evidence type="ECO:0000256" key="8">
    <source>
        <dbReference type="ARBA" id="ARBA00022842"/>
    </source>
</evidence>
<proteinExistence type="inferred from homology"/>
<dbReference type="EC" id="2.7.1.180" evidence="2 11"/>
<dbReference type="SUPFAM" id="SSF143631">
    <property type="entry name" value="ApbE-like"/>
    <property type="match status" value="1"/>
</dbReference>
<organism evidence="12 13">
    <name type="scientific">Enterococcus xiangfangensis</name>
    <dbReference type="NCBI Taxonomy" id="1296537"/>
    <lineage>
        <taxon>Bacteria</taxon>
        <taxon>Bacillati</taxon>
        <taxon>Bacillota</taxon>
        <taxon>Bacilli</taxon>
        <taxon>Lactobacillales</taxon>
        <taxon>Enterococcaceae</taxon>
        <taxon>Enterococcus</taxon>
    </lineage>
</organism>
<keyword evidence="6 11" id="KW-0479">Metal-binding</keyword>
<dbReference type="PANTHER" id="PTHR30040:SF2">
    <property type="entry name" value="FAD:PROTEIN FMN TRANSFERASE"/>
    <property type="match status" value="1"/>
</dbReference>
<keyword evidence="5 11" id="KW-0808">Transferase</keyword>
<dbReference type="InterPro" id="IPR003374">
    <property type="entry name" value="ApbE-like_sf"/>
</dbReference>
<keyword evidence="4 11" id="KW-0285">Flavoprotein</keyword>
<sequence length="312" mass="34547">MKDVNTIVKNRQVRAMGTVIDISLPDETPEELMELAETRLYEYEYVFSANDASSELMKVNLNAEIKPVTVRPELFHLIELGLSHSLSDYSRLNIAIGPLVQTWRIGFSDAKVPSKADIQQQLALVDPKQVILDKAQRTVFLAKAGMKLDLGSLAKGYIADLIVAELQQHGVQSGLLNLGGNILTFGTSSHADGLWRIGIRDPSGGETDWKRLLKIEAQSVVTSGIYERTLQAGNRNYHHIFDPLTGYPAETEVASLTIISEKSVTGEIWTTRLFGYPPAEILRQVNALPEIEALILLKDGTEFLSTGLKKYL</sequence>
<dbReference type="Gene3D" id="3.10.520.10">
    <property type="entry name" value="ApbE-like domains"/>
    <property type="match status" value="1"/>
</dbReference>
<reference evidence="12" key="1">
    <citation type="submission" date="2023-03" db="EMBL/GenBank/DDBJ databases">
        <authorList>
            <person name="Shen W."/>
            <person name="Cai J."/>
        </authorList>
    </citation>
    <scope>NUCLEOTIDE SEQUENCE</scope>
    <source>
        <strain evidence="12">P66-3</strain>
    </source>
</reference>
<comment type="catalytic activity">
    <reaction evidence="10 11">
        <text>L-threonyl-[protein] + FAD = FMN-L-threonyl-[protein] + AMP + H(+)</text>
        <dbReference type="Rhea" id="RHEA:36847"/>
        <dbReference type="Rhea" id="RHEA-COMP:11060"/>
        <dbReference type="Rhea" id="RHEA-COMP:11061"/>
        <dbReference type="ChEBI" id="CHEBI:15378"/>
        <dbReference type="ChEBI" id="CHEBI:30013"/>
        <dbReference type="ChEBI" id="CHEBI:57692"/>
        <dbReference type="ChEBI" id="CHEBI:74257"/>
        <dbReference type="ChEBI" id="CHEBI:456215"/>
        <dbReference type="EC" id="2.7.1.180"/>
    </reaction>
</comment>
<dbReference type="EMBL" id="JARQAJ010000002">
    <property type="protein sequence ID" value="MDT2759171.1"/>
    <property type="molecule type" value="Genomic_DNA"/>
</dbReference>
<gene>
    <name evidence="12" type="ORF">P7H27_05280</name>
</gene>
<dbReference type="PIRSF" id="PIRSF006268">
    <property type="entry name" value="ApbE"/>
    <property type="match status" value="1"/>
</dbReference>
<dbReference type="Pfam" id="PF02424">
    <property type="entry name" value="ApbE"/>
    <property type="match status" value="1"/>
</dbReference>
<evidence type="ECO:0000256" key="9">
    <source>
        <dbReference type="ARBA" id="ARBA00031306"/>
    </source>
</evidence>
<keyword evidence="13" id="KW-1185">Reference proteome</keyword>
<accession>A0ABU3F9Q9</accession>
<keyword evidence="7 11" id="KW-0274">FAD</keyword>
<dbReference type="PANTHER" id="PTHR30040">
    <property type="entry name" value="THIAMINE BIOSYNTHESIS LIPOPROTEIN APBE"/>
    <property type="match status" value="1"/>
</dbReference>
<comment type="similarity">
    <text evidence="11">Belongs to the ApbE family.</text>
</comment>
<dbReference type="InterPro" id="IPR024932">
    <property type="entry name" value="ApbE"/>
</dbReference>
<evidence type="ECO:0000313" key="12">
    <source>
        <dbReference type="EMBL" id="MDT2759171.1"/>
    </source>
</evidence>
<dbReference type="GO" id="GO:0016740">
    <property type="term" value="F:transferase activity"/>
    <property type="evidence" value="ECO:0007669"/>
    <property type="project" value="UniProtKB-KW"/>
</dbReference>